<keyword evidence="3" id="KW-0808">Transferase</keyword>
<dbReference type="GO" id="GO:0000156">
    <property type="term" value="F:phosphorelay response regulator activity"/>
    <property type="evidence" value="ECO:0007669"/>
    <property type="project" value="TreeGrafter"/>
</dbReference>
<dbReference type="RefSeq" id="WP_235611429.1">
    <property type="nucleotide sequence ID" value="NZ_JQAN02000011.1"/>
</dbReference>
<dbReference type="PROSITE" id="PS50109">
    <property type="entry name" value="HIS_KIN"/>
    <property type="match status" value="1"/>
</dbReference>
<comment type="catalytic activity">
    <reaction evidence="1">
        <text>ATP + protein L-histidine = ADP + protein N-phospho-L-histidine.</text>
        <dbReference type="EC" id="2.7.13.3"/>
    </reaction>
</comment>
<dbReference type="EC" id="2.7.13.3" evidence="2"/>
<evidence type="ECO:0000259" key="8">
    <source>
        <dbReference type="PROSITE" id="PS50109"/>
    </source>
</evidence>
<evidence type="ECO:0000256" key="4">
    <source>
        <dbReference type="ARBA" id="ARBA00022741"/>
    </source>
</evidence>
<dbReference type="SUPFAM" id="SSF55874">
    <property type="entry name" value="ATPase domain of HSP90 chaperone/DNA topoisomerase II/histidine kinase"/>
    <property type="match status" value="1"/>
</dbReference>
<evidence type="ECO:0000313" key="9">
    <source>
        <dbReference type="EMBL" id="PPD57554.1"/>
    </source>
</evidence>
<evidence type="ECO:0000256" key="7">
    <source>
        <dbReference type="ARBA" id="ARBA00023012"/>
    </source>
</evidence>
<keyword evidence="4" id="KW-0547">Nucleotide-binding</keyword>
<keyword evidence="7" id="KW-0902">Two-component regulatory system</keyword>
<organism evidence="9 10">
    <name type="scientific">Dehalogenimonas etheniformans</name>
    <dbReference type="NCBI Taxonomy" id="1536648"/>
    <lineage>
        <taxon>Bacteria</taxon>
        <taxon>Bacillati</taxon>
        <taxon>Chloroflexota</taxon>
        <taxon>Dehalococcoidia</taxon>
        <taxon>Dehalococcoidales</taxon>
        <taxon>Dehalococcoidaceae</taxon>
        <taxon>Dehalogenimonas</taxon>
    </lineage>
</organism>
<reference evidence="9 10" key="1">
    <citation type="journal article" date="2017" name="ISME J.">
        <title>Grape pomace compost harbors organohalide-respiring Dehalogenimonas species with novel reductive dehalogenase genes.</title>
        <authorList>
            <person name="Yang Y."/>
            <person name="Higgins S.A."/>
            <person name="Yan J."/>
            <person name="Simsir B."/>
            <person name="Chourey K."/>
            <person name="Iyer R."/>
            <person name="Hettich R.L."/>
            <person name="Baldwin B."/>
            <person name="Ogles D.M."/>
            <person name="Loffler F.E."/>
        </authorList>
    </citation>
    <scope>NUCLEOTIDE SEQUENCE [LARGE SCALE GENOMIC DNA]</scope>
    <source>
        <strain evidence="9 10">GP</strain>
    </source>
</reference>
<dbReference type="EMBL" id="JQAN02000011">
    <property type="protein sequence ID" value="PPD57554.1"/>
    <property type="molecule type" value="Genomic_DNA"/>
</dbReference>
<evidence type="ECO:0000313" key="10">
    <source>
        <dbReference type="Proteomes" id="UP000235653"/>
    </source>
</evidence>
<sequence length="46" mass="4948">KYPGTGIGLAICKRIVERHGGRIWVESAPEGGSVFHFTLPISPKKG</sequence>
<gene>
    <name evidence="9" type="ORF">JP09_007340</name>
</gene>
<evidence type="ECO:0000256" key="3">
    <source>
        <dbReference type="ARBA" id="ARBA00022679"/>
    </source>
</evidence>
<evidence type="ECO:0000256" key="2">
    <source>
        <dbReference type="ARBA" id="ARBA00012438"/>
    </source>
</evidence>
<dbReference type="Pfam" id="PF02518">
    <property type="entry name" value="HATPase_c"/>
    <property type="match status" value="1"/>
</dbReference>
<dbReference type="PANTHER" id="PTHR42878:SF7">
    <property type="entry name" value="SENSOR HISTIDINE KINASE GLRK"/>
    <property type="match status" value="1"/>
</dbReference>
<evidence type="ECO:0000256" key="5">
    <source>
        <dbReference type="ARBA" id="ARBA00022777"/>
    </source>
</evidence>
<dbReference type="Gene3D" id="3.30.565.10">
    <property type="entry name" value="Histidine kinase-like ATPase, C-terminal domain"/>
    <property type="match status" value="1"/>
</dbReference>
<name>A0A2P5P5I6_9CHLR</name>
<dbReference type="AlphaFoldDB" id="A0A2P5P5I6"/>
<dbReference type="GO" id="GO:0030295">
    <property type="term" value="F:protein kinase activator activity"/>
    <property type="evidence" value="ECO:0007669"/>
    <property type="project" value="TreeGrafter"/>
</dbReference>
<feature type="non-terminal residue" evidence="9">
    <location>
        <position position="1"/>
    </location>
</feature>
<evidence type="ECO:0000256" key="6">
    <source>
        <dbReference type="ARBA" id="ARBA00022840"/>
    </source>
</evidence>
<dbReference type="InterPro" id="IPR050351">
    <property type="entry name" value="BphY/WalK/GraS-like"/>
</dbReference>
<comment type="caution">
    <text evidence="9">The sequence shown here is derived from an EMBL/GenBank/DDBJ whole genome shotgun (WGS) entry which is preliminary data.</text>
</comment>
<dbReference type="Proteomes" id="UP000235653">
    <property type="component" value="Unassembled WGS sequence"/>
</dbReference>
<dbReference type="InterPro" id="IPR005467">
    <property type="entry name" value="His_kinase_dom"/>
</dbReference>
<dbReference type="GO" id="GO:0004673">
    <property type="term" value="F:protein histidine kinase activity"/>
    <property type="evidence" value="ECO:0007669"/>
    <property type="project" value="UniProtKB-EC"/>
</dbReference>
<proteinExistence type="predicted"/>
<dbReference type="GO" id="GO:0005524">
    <property type="term" value="F:ATP binding"/>
    <property type="evidence" value="ECO:0007669"/>
    <property type="project" value="UniProtKB-KW"/>
</dbReference>
<dbReference type="InterPro" id="IPR004358">
    <property type="entry name" value="Sig_transdc_His_kin-like_C"/>
</dbReference>
<keyword evidence="10" id="KW-1185">Reference proteome</keyword>
<protein>
    <recommendedName>
        <fullName evidence="2">histidine kinase</fullName>
        <ecNumber evidence="2">2.7.13.3</ecNumber>
    </recommendedName>
</protein>
<dbReference type="InterPro" id="IPR036890">
    <property type="entry name" value="HATPase_C_sf"/>
</dbReference>
<dbReference type="InterPro" id="IPR003594">
    <property type="entry name" value="HATPase_dom"/>
</dbReference>
<evidence type="ECO:0000256" key="1">
    <source>
        <dbReference type="ARBA" id="ARBA00000085"/>
    </source>
</evidence>
<dbReference type="PRINTS" id="PR00344">
    <property type="entry name" value="BCTRLSENSOR"/>
</dbReference>
<dbReference type="GO" id="GO:0007234">
    <property type="term" value="P:osmosensory signaling via phosphorelay pathway"/>
    <property type="evidence" value="ECO:0007669"/>
    <property type="project" value="TreeGrafter"/>
</dbReference>
<accession>A0A2P5P5I6</accession>
<feature type="domain" description="Histidine kinase" evidence="8">
    <location>
        <begin position="1"/>
        <end position="43"/>
    </location>
</feature>
<keyword evidence="6" id="KW-0067">ATP-binding</keyword>
<dbReference type="PANTHER" id="PTHR42878">
    <property type="entry name" value="TWO-COMPONENT HISTIDINE KINASE"/>
    <property type="match status" value="1"/>
</dbReference>
<keyword evidence="5 9" id="KW-0418">Kinase</keyword>